<proteinExistence type="predicted"/>
<dbReference type="Proteomes" id="UP001476798">
    <property type="component" value="Unassembled WGS sequence"/>
</dbReference>
<keyword evidence="4" id="KW-1185">Reference proteome</keyword>
<accession>A0ABV0N8W6</accession>
<dbReference type="InterPro" id="IPR039353">
    <property type="entry name" value="TF_Adf1"/>
</dbReference>
<feature type="compositionally biased region" description="Basic and acidic residues" evidence="1">
    <location>
        <begin position="75"/>
        <end position="87"/>
    </location>
</feature>
<dbReference type="SMART" id="SM00595">
    <property type="entry name" value="MADF"/>
    <property type="match status" value="1"/>
</dbReference>
<feature type="region of interest" description="Disordered" evidence="1">
    <location>
        <begin position="230"/>
        <end position="292"/>
    </location>
</feature>
<feature type="compositionally biased region" description="Polar residues" evidence="1">
    <location>
        <begin position="373"/>
        <end position="385"/>
    </location>
</feature>
<dbReference type="InterPro" id="IPR006578">
    <property type="entry name" value="MADF-dom"/>
</dbReference>
<dbReference type="Pfam" id="PF10545">
    <property type="entry name" value="MADF_DNA_bdg"/>
    <property type="match status" value="1"/>
</dbReference>
<feature type="region of interest" description="Disordered" evidence="1">
    <location>
        <begin position="372"/>
        <end position="396"/>
    </location>
</feature>
<feature type="compositionally biased region" description="Polar residues" evidence="1">
    <location>
        <begin position="234"/>
        <end position="244"/>
    </location>
</feature>
<name>A0ABV0N8W6_9TELE</name>
<evidence type="ECO:0000259" key="2">
    <source>
        <dbReference type="PROSITE" id="PS51029"/>
    </source>
</evidence>
<evidence type="ECO:0000256" key="1">
    <source>
        <dbReference type="SAM" id="MobiDB-lite"/>
    </source>
</evidence>
<feature type="compositionally biased region" description="Polar residues" evidence="1">
    <location>
        <begin position="259"/>
        <end position="276"/>
    </location>
</feature>
<dbReference type="PANTHER" id="PTHR12243">
    <property type="entry name" value="MADF DOMAIN TRANSCRIPTION FACTOR"/>
    <property type="match status" value="1"/>
</dbReference>
<protein>
    <recommendedName>
        <fullName evidence="2">MADF domain-containing protein</fullName>
    </recommendedName>
</protein>
<dbReference type="PROSITE" id="PS51029">
    <property type="entry name" value="MADF"/>
    <property type="match status" value="1"/>
</dbReference>
<dbReference type="EMBL" id="JAHRIO010030414">
    <property type="protein sequence ID" value="MEQ2167841.1"/>
    <property type="molecule type" value="Genomic_DNA"/>
</dbReference>
<dbReference type="PANTHER" id="PTHR12243:SF60">
    <property type="entry name" value="SI:CH211-15D5.12-RELATED"/>
    <property type="match status" value="1"/>
</dbReference>
<evidence type="ECO:0000313" key="3">
    <source>
        <dbReference type="EMBL" id="MEQ2167841.1"/>
    </source>
</evidence>
<reference evidence="3 4" key="1">
    <citation type="submission" date="2021-06" db="EMBL/GenBank/DDBJ databases">
        <authorList>
            <person name="Palmer J.M."/>
        </authorList>
    </citation>
    <scope>NUCLEOTIDE SEQUENCE [LARGE SCALE GENOMIC DNA]</scope>
    <source>
        <strain evidence="3 4">GA_2019</strain>
        <tissue evidence="3">Muscle</tissue>
    </source>
</reference>
<feature type="region of interest" description="Disordered" evidence="1">
    <location>
        <begin position="71"/>
        <end position="104"/>
    </location>
</feature>
<gene>
    <name evidence="3" type="ORF">GOODEAATRI_008156</name>
</gene>
<organism evidence="3 4">
    <name type="scientific">Goodea atripinnis</name>
    <dbReference type="NCBI Taxonomy" id="208336"/>
    <lineage>
        <taxon>Eukaryota</taxon>
        <taxon>Metazoa</taxon>
        <taxon>Chordata</taxon>
        <taxon>Craniata</taxon>
        <taxon>Vertebrata</taxon>
        <taxon>Euteleostomi</taxon>
        <taxon>Actinopterygii</taxon>
        <taxon>Neopterygii</taxon>
        <taxon>Teleostei</taxon>
        <taxon>Neoteleostei</taxon>
        <taxon>Acanthomorphata</taxon>
        <taxon>Ovalentaria</taxon>
        <taxon>Atherinomorphae</taxon>
        <taxon>Cyprinodontiformes</taxon>
        <taxon>Goodeidae</taxon>
        <taxon>Goodea</taxon>
    </lineage>
</organism>
<feature type="domain" description="MADF" evidence="2">
    <location>
        <begin position="117"/>
        <end position="205"/>
    </location>
</feature>
<comment type="caution">
    <text evidence="3">The sequence shown here is derived from an EMBL/GenBank/DDBJ whole genome shotgun (WGS) entry which is preliminary data.</text>
</comment>
<sequence>MTGFLLRASCPAAALPTTNQIARRSHHRGRRLLVTIRQGRRVRVVVVLHKQALYLQPVMLLIKLEDVSAEGSQEEADHERPGEHSAPTEDSDSEHESTKKPRKEKVVAMLTEEEEESMVEWLKTNPILYNRKLKNYKDTNRKEALWRGMAGQMGQDILILKTWYTSLRTRYGRLKKLCAEKQSSGLTERDSWILKCFEFLAPHILPVLKRRGVSETRHCHLHCQRKKRRKVGVNTISATQNAPSYNAGLPAPCPKSVKSHSMTPVSSNPTTRQASVGPTPGRGPGADVSNNHPAERSQQFLVLQQQELPDQRRPEGDNKERDAFAEWLRSAIHNFEHSIWRRCQRELTDVMYRFIAENDALRVDGQPLCQFSAGPSSQGRFPTEQNDQEEYKWQPK</sequence>
<evidence type="ECO:0000313" key="4">
    <source>
        <dbReference type="Proteomes" id="UP001476798"/>
    </source>
</evidence>